<evidence type="ECO:0000256" key="3">
    <source>
        <dbReference type="PROSITE-ProRule" id="PRU00209"/>
    </source>
</evidence>
<keyword evidence="1 3" id="KW-0820">tRNA-binding</keyword>
<dbReference type="Pfam" id="PF01588">
    <property type="entry name" value="tRNA_bind"/>
    <property type="match status" value="1"/>
</dbReference>
<dbReference type="Proteomes" id="UP000321409">
    <property type="component" value="Unassembled WGS sequence"/>
</dbReference>
<dbReference type="InterPro" id="IPR037154">
    <property type="entry name" value="YtpR-like_sf"/>
</dbReference>
<accession>A0ABQ0X9S7</accession>
<sequence>MLIASYNPRSTGDTMVVILNQDIGDQQVEIHDEVARIYDEDSQTTLGYNFLKASEILPEIVNVNGRVSLTPDQIKKINQYLKDHRFPGDIQFDDDPKFVVGYVQSVVDHPHSNHLQITKTDVGNGQILQIVSGSPNMKADIKVVVAKVGAMMPDGQIIWRGELRGVQSDGMICSGRELELPNAPQVPGALILPDSYQIGESFEFDKAKHLFD</sequence>
<gene>
    <name evidence="5" type="ORF">LDI01_04540</name>
</gene>
<dbReference type="EMBL" id="BKAB01000004">
    <property type="protein sequence ID" value="GEP22861.1"/>
    <property type="molecule type" value="Genomic_DNA"/>
</dbReference>
<proteinExistence type="predicted"/>
<evidence type="ECO:0000313" key="5">
    <source>
        <dbReference type="EMBL" id="GEP22861.1"/>
    </source>
</evidence>
<comment type="caution">
    <text evidence="5">The sequence shown here is derived from an EMBL/GenBank/DDBJ whole genome shotgun (WGS) entry which is preliminary data.</text>
</comment>
<dbReference type="PROSITE" id="PS50886">
    <property type="entry name" value="TRBD"/>
    <property type="match status" value="1"/>
</dbReference>
<evidence type="ECO:0000256" key="2">
    <source>
        <dbReference type="ARBA" id="ARBA00022884"/>
    </source>
</evidence>
<dbReference type="Gene3D" id="2.40.50.140">
    <property type="entry name" value="Nucleic acid-binding proteins"/>
    <property type="match status" value="1"/>
</dbReference>
<reference evidence="5 6" key="1">
    <citation type="submission" date="2019-07" db="EMBL/GenBank/DDBJ databases">
        <title>Whole genome shotgun sequence of Lactobacillus diolivorans NBRC 107869.</title>
        <authorList>
            <person name="Hosoyama A."/>
            <person name="Uohara A."/>
            <person name="Ohji S."/>
            <person name="Ichikawa N."/>
        </authorList>
    </citation>
    <scope>NUCLEOTIDE SEQUENCE [LARGE SCALE GENOMIC DNA]</scope>
    <source>
        <strain evidence="5 6">NBRC 107869</strain>
    </source>
</reference>
<dbReference type="InterPro" id="IPR033714">
    <property type="entry name" value="tRNA_bind_bactPheRS"/>
</dbReference>
<dbReference type="SUPFAM" id="SSF50249">
    <property type="entry name" value="Nucleic acid-binding proteins"/>
    <property type="match status" value="1"/>
</dbReference>
<dbReference type="RefSeq" id="WP_057865523.1">
    <property type="nucleotide sequence ID" value="NZ_BKAB01000004.1"/>
</dbReference>
<dbReference type="InterPro" id="IPR027855">
    <property type="entry name" value="DUF4479"/>
</dbReference>
<dbReference type="Gene3D" id="3.30.1940.10">
    <property type="entry name" value="YtpR-like"/>
    <property type="match status" value="1"/>
</dbReference>
<dbReference type="InterPro" id="IPR002547">
    <property type="entry name" value="tRNA-bd_dom"/>
</dbReference>
<evidence type="ECO:0000259" key="4">
    <source>
        <dbReference type="PROSITE" id="PS50886"/>
    </source>
</evidence>
<organism evidence="5 6">
    <name type="scientific">Lentilactobacillus diolivorans</name>
    <dbReference type="NCBI Taxonomy" id="179838"/>
    <lineage>
        <taxon>Bacteria</taxon>
        <taxon>Bacillati</taxon>
        <taxon>Bacillota</taxon>
        <taxon>Bacilli</taxon>
        <taxon>Lactobacillales</taxon>
        <taxon>Lactobacillaceae</taxon>
        <taxon>Lentilactobacillus</taxon>
    </lineage>
</organism>
<protein>
    <submittedName>
        <fullName evidence="5">tRNA-binding protein</fullName>
    </submittedName>
</protein>
<name>A0ABQ0X9S7_9LACO</name>
<dbReference type="InterPro" id="IPR012340">
    <property type="entry name" value="NA-bd_OB-fold"/>
</dbReference>
<dbReference type="Pfam" id="PF14794">
    <property type="entry name" value="DUF4479"/>
    <property type="match status" value="1"/>
</dbReference>
<keyword evidence="6" id="KW-1185">Reference proteome</keyword>
<evidence type="ECO:0000313" key="6">
    <source>
        <dbReference type="Proteomes" id="UP000321409"/>
    </source>
</evidence>
<dbReference type="CDD" id="cd02796">
    <property type="entry name" value="tRNA_bind_bactPheRS"/>
    <property type="match status" value="1"/>
</dbReference>
<feature type="domain" description="TRNA-binding" evidence="4">
    <location>
        <begin position="92"/>
        <end position="203"/>
    </location>
</feature>
<evidence type="ECO:0000256" key="1">
    <source>
        <dbReference type="ARBA" id="ARBA00022555"/>
    </source>
</evidence>
<keyword evidence="2 3" id="KW-0694">RNA-binding</keyword>
<dbReference type="NCBIfam" id="NF045760">
    <property type="entry name" value="YtpR"/>
    <property type="match status" value="1"/>
</dbReference>